<dbReference type="AlphaFoldDB" id="A0A0E9VK03"/>
<organism evidence="1">
    <name type="scientific">Anguilla anguilla</name>
    <name type="common">European freshwater eel</name>
    <name type="synonym">Muraena anguilla</name>
    <dbReference type="NCBI Taxonomy" id="7936"/>
    <lineage>
        <taxon>Eukaryota</taxon>
        <taxon>Metazoa</taxon>
        <taxon>Chordata</taxon>
        <taxon>Craniata</taxon>
        <taxon>Vertebrata</taxon>
        <taxon>Euteleostomi</taxon>
        <taxon>Actinopterygii</taxon>
        <taxon>Neopterygii</taxon>
        <taxon>Teleostei</taxon>
        <taxon>Anguilliformes</taxon>
        <taxon>Anguillidae</taxon>
        <taxon>Anguilla</taxon>
    </lineage>
</organism>
<proteinExistence type="predicted"/>
<name>A0A0E9VK03_ANGAN</name>
<evidence type="ECO:0000313" key="1">
    <source>
        <dbReference type="EMBL" id="JAH78392.1"/>
    </source>
</evidence>
<accession>A0A0E9VK03</accession>
<sequence length="36" mass="4229">MCFAHHPNGRTEKSLFCLPLALALRVLLSTRFFYFK</sequence>
<reference evidence="1" key="1">
    <citation type="submission" date="2014-11" db="EMBL/GenBank/DDBJ databases">
        <authorList>
            <person name="Amaro Gonzalez C."/>
        </authorList>
    </citation>
    <scope>NUCLEOTIDE SEQUENCE</scope>
</reference>
<dbReference type="EMBL" id="GBXM01030185">
    <property type="protein sequence ID" value="JAH78392.1"/>
    <property type="molecule type" value="Transcribed_RNA"/>
</dbReference>
<protein>
    <submittedName>
        <fullName evidence="1">Uncharacterized protein</fullName>
    </submittedName>
</protein>
<reference evidence="1" key="2">
    <citation type="journal article" date="2015" name="Fish Shellfish Immunol.">
        <title>Early steps in the European eel (Anguilla anguilla)-Vibrio vulnificus interaction in the gills: Role of the RtxA13 toxin.</title>
        <authorList>
            <person name="Callol A."/>
            <person name="Pajuelo D."/>
            <person name="Ebbesson L."/>
            <person name="Teles M."/>
            <person name="MacKenzie S."/>
            <person name="Amaro C."/>
        </authorList>
    </citation>
    <scope>NUCLEOTIDE SEQUENCE</scope>
</reference>